<sequence length="98" mass="11549">MDYKKDYRSIAFRVIFTVDGNHPDNLAFAAQPFEMLLGDKISNDPKNFLVYGRVGKGVRLEVGFRGFTFEMDQELHDRLGRLYTMIQNEYRKIIIKRL</sequence>
<dbReference type="KEGG" id="aalg:AREALGSMS7_05022"/>
<name>A0A221V484_9FLAO</name>
<protein>
    <submittedName>
        <fullName evidence="1">Uncharacterized protein</fullName>
    </submittedName>
</protein>
<keyword evidence="1" id="KW-0614">Plasmid</keyword>
<evidence type="ECO:0000313" key="2">
    <source>
        <dbReference type="Proteomes" id="UP000204551"/>
    </source>
</evidence>
<organism evidence="1 2">
    <name type="scientific">Arenibacter algicola</name>
    <dbReference type="NCBI Taxonomy" id="616991"/>
    <lineage>
        <taxon>Bacteria</taxon>
        <taxon>Pseudomonadati</taxon>
        <taxon>Bacteroidota</taxon>
        <taxon>Flavobacteriia</taxon>
        <taxon>Flavobacteriales</taxon>
        <taxon>Flavobacteriaceae</taxon>
        <taxon>Arenibacter</taxon>
    </lineage>
</organism>
<gene>
    <name evidence="1" type="ORF">AREALGSMS7_05022</name>
</gene>
<dbReference type="Proteomes" id="UP000204551">
    <property type="component" value="Plasmid pSMS7"/>
</dbReference>
<evidence type="ECO:0000313" key="1">
    <source>
        <dbReference type="EMBL" id="ASO08395.1"/>
    </source>
</evidence>
<geneLocation type="plasmid" evidence="2">
    <name>psms7</name>
</geneLocation>
<proteinExistence type="predicted"/>
<dbReference type="AlphaFoldDB" id="A0A221V484"/>
<dbReference type="RefSeq" id="WP_093980759.1">
    <property type="nucleotide sequence ID" value="NZ_CP022516.1"/>
</dbReference>
<accession>A0A221V484</accession>
<dbReference type="EMBL" id="CP022516">
    <property type="protein sequence ID" value="ASO08395.1"/>
    <property type="molecule type" value="Genomic_DNA"/>
</dbReference>
<reference evidence="1 2" key="1">
    <citation type="submission" date="2017-07" db="EMBL/GenBank/DDBJ databases">
        <title>Genome Sequence of Arenibacter algicola Strain SMS7 Isolated from a culture of the Diatom Skeletonema marinoi.</title>
        <authorList>
            <person name="Topel M."/>
            <person name="Pinder M.I.M."/>
            <person name="Johansson O.N."/>
            <person name="Kourtchenko O."/>
            <person name="Godhe A."/>
            <person name="Clarke A.K."/>
        </authorList>
    </citation>
    <scope>NUCLEOTIDE SEQUENCE [LARGE SCALE GENOMIC DNA]</scope>
    <source>
        <strain evidence="1 2">SMS7</strain>
        <plasmid evidence="2">Plasmid psms7</plasmid>
    </source>
</reference>